<gene>
    <name evidence="2" type="ORF">KY084_08560</name>
</gene>
<accession>A0ABS6XL52</accession>
<name>A0ABS6XL52_9SPHN</name>
<dbReference type="EMBL" id="JAHWZX010000006">
    <property type="protein sequence ID" value="MBW4330926.1"/>
    <property type="molecule type" value="Genomic_DNA"/>
</dbReference>
<evidence type="ECO:0000313" key="2">
    <source>
        <dbReference type="EMBL" id="MBW4330926.1"/>
    </source>
</evidence>
<dbReference type="Proteomes" id="UP001197214">
    <property type="component" value="Unassembled WGS sequence"/>
</dbReference>
<evidence type="ECO:0000313" key="3">
    <source>
        <dbReference type="Proteomes" id="UP001197214"/>
    </source>
</evidence>
<evidence type="ECO:0000256" key="1">
    <source>
        <dbReference type="SAM" id="MobiDB-lite"/>
    </source>
</evidence>
<protein>
    <submittedName>
        <fullName evidence="2">Heavy-metal-associated domain-containing protein</fullName>
    </submittedName>
</protein>
<feature type="region of interest" description="Disordered" evidence="1">
    <location>
        <begin position="300"/>
        <end position="344"/>
    </location>
</feature>
<comment type="caution">
    <text evidence="2">The sequence shown here is derived from an EMBL/GenBank/DDBJ whole genome shotgun (WGS) entry which is preliminary data.</text>
</comment>
<keyword evidence="3" id="KW-1185">Reference proteome</keyword>
<feature type="region of interest" description="Disordered" evidence="1">
    <location>
        <begin position="412"/>
        <end position="441"/>
    </location>
</feature>
<reference evidence="2 3" key="1">
    <citation type="submission" date="2021-07" db="EMBL/GenBank/DDBJ databases">
        <title>Stakelama flava sp. nov., a novel endophytic bacterium isolated from branch of Kandelia candel.</title>
        <authorList>
            <person name="Tuo L."/>
        </authorList>
    </citation>
    <scope>NUCLEOTIDE SEQUENCE [LARGE SCALE GENOMIC DNA]</scope>
    <source>
        <strain evidence="2 3">CBK3Z-3</strain>
    </source>
</reference>
<organism evidence="2 3">
    <name type="scientific">Stakelama flava</name>
    <dbReference type="NCBI Taxonomy" id="2860338"/>
    <lineage>
        <taxon>Bacteria</taxon>
        <taxon>Pseudomonadati</taxon>
        <taxon>Pseudomonadota</taxon>
        <taxon>Alphaproteobacteria</taxon>
        <taxon>Sphingomonadales</taxon>
        <taxon>Sphingomonadaceae</taxon>
        <taxon>Stakelama</taxon>
    </lineage>
</organism>
<sequence length="441" mass="46682">MALGFPRPLRQKGGEMIRRPLIFCSLAVLAAGVGGVARFATAQSGGVVTNAPIDSAGTFEVGGIDVDVRGKTAEQAREDGWRIAQRKGWDKLSQRLTGKGGSLPDSTLNNIVAGIVIEREEIGPDRYIARLGVLFRRDKASSILGVAQRMTRSPPMLVIPLQWSAGTATTLERKTAWNQAWDRFRTGNSAIDYVRVSGTGPDPLLLNAGQADRRGRNWWRSTLDQYGASDVLVPEVRIERQWPGGPIIATFIAGHGPDNQEIDRFSLRVENSDGLGALLDEGVKRLDAIYQRALSNGALQRDSGLANRPPRIEETDDSQADVSQQAQPIPPLPSDTPSASASSVVNVQVDTPSVAAVTGAESAMRAIPGVRSAATSSLALGGVSVMRVSYDGTVSGLATALQARGWQVQQAGNTLRVRRGGGNGGRSSTGEGETPGNSSTG</sequence>
<proteinExistence type="predicted"/>